<dbReference type="OrthoDB" id="5342145at2"/>
<gene>
    <name evidence="1" type="ORF">FIV42_02060</name>
</gene>
<name>A0A4Y6PMM1_PERCE</name>
<reference evidence="1 2" key="1">
    <citation type="submission" date="2019-06" db="EMBL/GenBank/DDBJ databases">
        <title>Persicimonas caeni gen. nov., sp. nov., a predatory bacterium isolated from solar saltern.</title>
        <authorList>
            <person name="Wang S."/>
        </authorList>
    </citation>
    <scope>NUCLEOTIDE SEQUENCE [LARGE SCALE GENOMIC DNA]</scope>
    <source>
        <strain evidence="1 2">YN101</strain>
    </source>
</reference>
<evidence type="ECO:0000313" key="1">
    <source>
        <dbReference type="EMBL" id="QDG49564.1"/>
    </source>
</evidence>
<sequence>MSLTRFPNLVIASHCSLPPRFHLKVSMSTSPSDADFYTNLAPFPRFADVTDLSRYQPAPDSWRVVVTDVRGSTRAIEEGRYKEVNALGTGSIVATLNAVGELDIPYVFGGDGATLLIPASVEAPVESALAGVAKLAEDCFDMDLRVGMVPVAEVRRRSAEVLVARYEASENVSLAMLTGGGAEVAEELIKDVDDGENYRIEPAEGDASEYASLLEGFHCRWNSIESRNGTTLCVLVVALGEDSAVRHATYARVLDELEAAGGLQALHPLSRDTLDLATEASAMSIEARLRTGRKAGFKYHTYATKTALSTRVGNYLMRTGRRVGDFDGTAYPREVIANADYHKFDDALRMVLDVSDEQRRRIESCLARERERGQLAYGLHGSDSALMTCLVFDFQGRHVHFVDGADGGYAMAAKQLKEQLRTG</sequence>
<evidence type="ECO:0000313" key="2">
    <source>
        <dbReference type="Proteomes" id="UP000315995"/>
    </source>
</evidence>
<dbReference type="Proteomes" id="UP000315995">
    <property type="component" value="Chromosome"/>
</dbReference>
<organism evidence="1 2">
    <name type="scientific">Persicimonas caeni</name>
    <dbReference type="NCBI Taxonomy" id="2292766"/>
    <lineage>
        <taxon>Bacteria</taxon>
        <taxon>Deltaproteobacteria</taxon>
        <taxon>Bradymonadales</taxon>
        <taxon>Bradymonadaceae</taxon>
        <taxon>Persicimonas</taxon>
    </lineage>
</organism>
<accession>A0A4Y6PMM1</accession>
<accession>A0A5B8XYL8</accession>
<dbReference type="InterPro" id="IPR021445">
    <property type="entry name" value="DUF3095"/>
</dbReference>
<keyword evidence="2" id="KW-1185">Reference proteome</keyword>
<dbReference type="Pfam" id="PF11294">
    <property type="entry name" value="DUF3095"/>
    <property type="match status" value="1"/>
</dbReference>
<protein>
    <submittedName>
        <fullName evidence="1">DUF3095 domain-containing protein</fullName>
    </submittedName>
</protein>
<dbReference type="AlphaFoldDB" id="A0A4Y6PMM1"/>
<proteinExistence type="predicted"/>
<dbReference type="EMBL" id="CP041186">
    <property type="protein sequence ID" value="QDG49564.1"/>
    <property type="molecule type" value="Genomic_DNA"/>
</dbReference>